<evidence type="ECO:0000256" key="9">
    <source>
        <dbReference type="ARBA" id="ARBA00023180"/>
    </source>
</evidence>
<keyword evidence="6 10" id="KW-0735">Signal-anchor</keyword>
<protein>
    <recommendedName>
        <fullName evidence="10">Methyltransferase</fullName>
        <ecNumber evidence="10">2.1.1.-</ecNumber>
    </recommendedName>
</protein>
<gene>
    <name evidence="12" type="ORF">L484_007529</name>
</gene>
<dbReference type="GO" id="GO:0005768">
    <property type="term" value="C:endosome"/>
    <property type="evidence" value="ECO:0007669"/>
    <property type="project" value="TreeGrafter"/>
</dbReference>
<proteinExistence type="inferred from homology"/>
<dbReference type="PANTHER" id="PTHR10108:SF1059">
    <property type="entry name" value="METHYLTRANSFERASE PMT15-RELATED"/>
    <property type="match status" value="1"/>
</dbReference>
<reference evidence="13" key="1">
    <citation type="submission" date="2013-01" db="EMBL/GenBank/DDBJ databases">
        <title>Draft Genome Sequence of a Mulberry Tree, Morus notabilis C.K. Schneid.</title>
        <authorList>
            <person name="He N."/>
            <person name="Zhao S."/>
        </authorList>
    </citation>
    <scope>NUCLEOTIDE SEQUENCE</scope>
</reference>
<dbReference type="InterPro" id="IPR029063">
    <property type="entry name" value="SAM-dependent_MTases_sf"/>
</dbReference>
<dbReference type="OrthoDB" id="2013972at2759"/>
<dbReference type="Gene3D" id="3.40.50.150">
    <property type="entry name" value="Vaccinia Virus protein VP39"/>
    <property type="match status" value="1"/>
</dbReference>
<evidence type="ECO:0000256" key="11">
    <source>
        <dbReference type="SAM" id="MobiDB-lite"/>
    </source>
</evidence>
<keyword evidence="8 10" id="KW-0472">Membrane</keyword>
<evidence type="ECO:0000256" key="1">
    <source>
        <dbReference type="ARBA" id="ARBA00004648"/>
    </source>
</evidence>
<dbReference type="SUPFAM" id="SSF53335">
    <property type="entry name" value="S-adenosyl-L-methionine-dependent methyltransferases"/>
    <property type="match status" value="2"/>
</dbReference>
<dbReference type="KEGG" id="mnt:21390927"/>
<sequence length="647" mass="73974">MVETNRLRFSSSHVLRAKRLRLYLLTAAIALFTACYLLGFWRQTTGTIIISTAAASRQLQPSTCPPLLDRVNSTRLDFSSHHQAPDADDDLSPSDAAARGLYFPPCAAELAEYTPCEDVKRSLRFDRDRLIYRERHCPTPEEVMRCRIPAPSGYRIPFRWPESRGVAWYANVPHKELTVEKKNQNWVHYDKNTGRLTFPGGGTMFPHGADAYIDDIGKFIDLQGGSIRTAIDTGCGVASWGAYLMSRDILAMSFAPRDSHEAQVQFALERGVPSLIGILASIRLPYPSRAFDMAHCSRCLIPWGKYDGLYLIEVDRILRPGGYWILSGPPVNWEKHWKGWERTEEDLQVEQSEIEAVARSLCWKKLTQKDDLAIWQKSTNHVHCEKTRKVFMKPQFCQGQDPDRAWYTKMENCLTPLPNVTDLREVAGGELAKWPERLTSVPPRISSGSLSGITAKIFLENTQIWKKRVEYYKSYDSQLAERGRYWNLLDMNSYLGGFAAALIDDPVWVMNAIPVEAQSNTLGVIYERGLIGTYQNWCEAMSTYPRTYDFIHADSVFSLYKHRCEMEDIVLEMDRILRPEGSVIIRDDVDLIVKIRPIIEAMQYSTSIVDHEDGPKWREKILLARKQYWTPPDPASRKKQRGTQSSS</sequence>
<keyword evidence="4 10" id="KW-0808">Transferase</keyword>
<dbReference type="PANTHER" id="PTHR10108">
    <property type="entry name" value="SAM-DEPENDENT METHYLTRANSFERASE"/>
    <property type="match status" value="1"/>
</dbReference>
<keyword evidence="9 10" id="KW-0325">Glycoprotein</keyword>
<evidence type="ECO:0000256" key="3">
    <source>
        <dbReference type="ARBA" id="ARBA00022603"/>
    </source>
</evidence>
<dbReference type="Pfam" id="PF03141">
    <property type="entry name" value="Methyltransf_29"/>
    <property type="match status" value="1"/>
</dbReference>
<dbReference type="GO" id="GO:0032259">
    <property type="term" value="P:methylation"/>
    <property type="evidence" value="ECO:0007669"/>
    <property type="project" value="UniProtKB-KW"/>
</dbReference>
<keyword evidence="13" id="KW-1185">Reference proteome</keyword>
<keyword evidence="7 10" id="KW-1133">Transmembrane helix</keyword>
<comment type="subcellular location">
    <subcellularLocation>
        <location evidence="1">Endoplasmic reticulum membrane</location>
        <topology evidence="1">Single-pass type II membrane protein</topology>
    </subcellularLocation>
    <subcellularLocation>
        <location evidence="10">Membrane</location>
        <topology evidence="10">Single-pass type II membrane protein</topology>
    </subcellularLocation>
</comment>
<dbReference type="PROSITE" id="PS51257">
    <property type="entry name" value="PROKAR_LIPOPROTEIN"/>
    <property type="match status" value="1"/>
</dbReference>
<dbReference type="EC" id="2.1.1.-" evidence="10"/>
<keyword evidence="3 10" id="KW-0489">Methyltransferase</keyword>
<keyword evidence="5 10" id="KW-0812">Transmembrane</keyword>
<evidence type="ECO:0000256" key="7">
    <source>
        <dbReference type="ARBA" id="ARBA00022989"/>
    </source>
</evidence>
<feature type="transmembrane region" description="Helical" evidence="10">
    <location>
        <begin position="20"/>
        <end position="41"/>
    </location>
</feature>
<comment type="similarity">
    <text evidence="2 10">Belongs to the methyltransferase superfamily.</text>
</comment>
<dbReference type="STRING" id="981085.W9QYS3"/>
<dbReference type="GO" id="GO:0005789">
    <property type="term" value="C:endoplasmic reticulum membrane"/>
    <property type="evidence" value="ECO:0007669"/>
    <property type="project" value="UniProtKB-SubCell"/>
</dbReference>
<evidence type="ECO:0000256" key="10">
    <source>
        <dbReference type="RuleBase" id="RU366043"/>
    </source>
</evidence>
<evidence type="ECO:0000256" key="5">
    <source>
        <dbReference type="ARBA" id="ARBA00022692"/>
    </source>
</evidence>
<evidence type="ECO:0000256" key="6">
    <source>
        <dbReference type="ARBA" id="ARBA00022968"/>
    </source>
</evidence>
<dbReference type="eggNOG" id="ENOG502QQT2">
    <property type="taxonomic scope" value="Eukaryota"/>
</dbReference>
<evidence type="ECO:0000256" key="8">
    <source>
        <dbReference type="ARBA" id="ARBA00023136"/>
    </source>
</evidence>
<evidence type="ECO:0000313" key="13">
    <source>
        <dbReference type="Proteomes" id="UP000030645"/>
    </source>
</evidence>
<evidence type="ECO:0000313" key="12">
    <source>
        <dbReference type="EMBL" id="EXB44733.1"/>
    </source>
</evidence>
<dbReference type="FunFam" id="3.40.50.150:FF:000123">
    <property type="entry name" value="Putative methyltransferase PMT15"/>
    <property type="match status" value="1"/>
</dbReference>
<evidence type="ECO:0000256" key="4">
    <source>
        <dbReference type="ARBA" id="ARBA00022679"/>
    </source>
</evidence>
<dbReference type="Proteomes" id="UP000030645">
    <property type="component" value="Unassembled WGS sequence"/>
</dbReference>
<accession>W9QYS3</accession>
<dbReference type="AlphaFoldDB" id="W9QYS3"/>
<evidence type="ECO:0000256" key="2">
    <source>
        <dbReference type="ARBA" id="ARBA00008361"/>
    </source>
</evidence>
<dbReference type="GO" id="GO:0008168">
    <property type="term" value="F:methyltransferase activity"/>
    <property type="evidence" value="ECO:0007669"/>
    <property type="project" value="UniProtKB-UniRule"/>
</dbReference>
<name>W9QYS3_9ROSA</name>
<organism evidence="12 13">
    <name type="scientific">Morus notabilis</name>
    <dbReference type="NCBI Taxonomy" id="981085"/>
    <lineage>
        <taxon>Eukaryota</taxon>
        <taxon>Viridiplantae</taxon>
        <taxon>Streptophyta</taxon>
        <taxon>Embryophyta</taxon>
        <taxon>Tracheophyta</taxon>
        <taxon>Spermatophyta</taxon>
        <taxon>Magnoliopsida</taxon>
        <taxon>eudicotyledons</taxon>
        <taxon>Gunneridae</taxon>
        <taxon>Pentapetalae</taxon>
        <taxon>rosids</taxon>
        <taxon>fabids</taxon>
        <taxon>Rosales</taxon>
        <taxon>Moraceae</taxon>
        <taxon>Moreae</taxon>
        <taxon>Morus</taxon>
    </lineage>
</organism>
<dbReference type="InterPro" id="IPR004159">
    <property type="entry name" value="Put_SAM_MeTrfase"/>
</dbReference>
<dbReference type="EMBL" id="KE343879">
    <property type="protein sequence ID" value="EXB44733.1"/>
    <property type="molecule type" value="Genomic_DNA"/>
</dbReference>
<feature type="region of interest" description="Disordered" evidence="11">
    <location>
        <begin position="628"/>
        <end position="647"/>
    </location>
</feature>
<dbReference type="GO" id="GO:0005802">
    <property type="term" value="C:trans-Golgi network"/>
    <property type="evidence" value="ECO:0007669"/>
    <property type="project" value="TreeGrafter"/>
</dbReference>